<dbReference type="RefSeq" id="WP_135984005.1">
    <property type="nucleotide sequence ID" value="NZ_JAASQM010000002.1"/>
</dbReference>
<evidence type="ECO:0000313" key="3">
    <source>
        <dbReference type="EMBL" id="TGX43307.1"/>
    </source>
</evidence>
<feature type="chain" id="PRO_5020296947" evidence="2">
    <location>
        <begin position="22"/>
        <end position="175"/>
    </location>
</feature>
<gene>
    <name evidence="3" type="ORF">E5A74_09080</name>
</gene>
<organism evidence="3 4">
    <name type="scientific">Sphingomonas naasensis</name>
    <dbReference type="NCBI Taxonomy" id="1344951"/>
    <lineage>
        <taxon>Bacteria</taxon>
        <taxon>Pseudomonadati</taxon>
        <taxon>Pseudomonadota</taxon>
        <taxon>Alphaproteobacteria</taxon>
        <taxon>Sphingomonadales</taxon>
        <taxon>Sphingomonadaceae</taxon>
        <taxon>Sphingomonas</taxon>
    </lineage>
</organism>
<evidence type="ECO:0000313" key="4">
    <source>
        <dbReference type="Proteomes" id="UP000309848"/>
    </source>
</evidence>
<sequence length="175" mass="18527">MKWLALLALLQAAGLSSPAIMTTPGTNERPARSGPAVLRPGRWEGRATITDLGMPGAPAQAAAQVRAALARGDVFAKCLTPAQASSPPADLFSGGKDCRYEHFGMANGHVDARAQCRVGDLVVHETTAGQYTRDSLQLTIISKSPGTPNRPMSAYNMTIKLDARRTGKCKGDEPR</sequence>
<keyword evidence="2" id="KW-0732">Signal</keyword>
<evidence type="ECO:0000256" key="2">
    <source>
        <dbReference type="SAM" id="SignalP"/>
    </source>
</evidence>
<protein>
    <submittedName>
        <fullName evidence="3">DUF3617 family protein</fullName>
    </submittedName>
</protein>
<dbReference type="InterPro" id="IPR022061">
    <property type="entry name" value="DUF3617"/>
</dbReference>
<comment type="caution">
    <text evidence="3">The sequence shown here is derived from an EMBL/GenBank/DDBJ whole genome shotgun (WGS) entry which is preliminary data.</text>
</comment>
<feature type="signal peptide" evidence="2">
    <location>
        <begin position="1"/>
        <end position="21"/>
    </location>
</feature>
<keyword evidence="4" id="KW-1185">Reference proteome</keyword>
<evidence type="ECO:0000256" key="1">
    <source>
        <dbReference type="SAM" id="MobiDB-lite"/>
    </source>
</evidence>
<dbReference type="OrthoDB" id="7405484at2"/>
<proteinExistence type="predicted"/>
<dbReference type="Pfam" id="PF12276">
    <property type="entry name" value="DUF3617"/>
    <property type="match status" value="1"/>
</dbReference>
<accession>A0A4S1WMW1</accession>
<name>A0A4S1WMW1_9SPHN</name>
<feature type="region of interest" description="Disordered" evidence="1">
    <location>
        <begin position="18"/>
        <end position="37"/>
    </location>
</feature>
<reference evidence="3 4" key="1">
    <citation type="submission" date="2019-04" db="EMBL/GenBank/DDBJ databases">
        <title>Sphingomonas psychrotolerans sp. nov., isolated from soil in the Tianshan Mountains, Xinjiang, China.</title>
        <authorList>
            <person name="Luo Y."/>
            <person name="Sheng H."/>
        </authorList>
    </citation>
    <scope>NUCLEOTIDE SEQUENCE [LARGE SCALE GENOMIC DNA]</scope>
    <source>
        <strain evidence="3 4">KIS18-15</strain>
    </source>
</reference>
<dbReference type="Proteomes" id="UP000309848">
    <property type="component" value="Unassembled WGS sequence"/>
</dbReference>
<dbReference type="AlphaFoldDB" id="A0A4S1WMW1"/>
<dbReference type="EMBL" id="SRXU01000003">
    <property type="protein sequence ID" value="TGX43307.1"/>
    <property type="molecule type" value="Genomic_DNA"/>
</dbReference>